<comment type="pathway">
    <text evidence="2 11">Amino-acid biosynthesis; L-histidine biosynthesis; L-histidine from 5-phospho-alpha-D-ribose 1-diphosphate: step 7/9.</text>
</comment>
<dbReference type="AlphaFoldDB" id="A0A4Y8PWI8"/>
<keyword evidence="5 11" id="KW-0032">Aminotransferase</keyword>
<dbReference type="InterPro" id="IPR004839">
    <property type="entry name" value="Aminotransferase_I/II_large"/>
</dbReference>
<comment type="caution">
    <text evidence="13">The sequence shown here is derived from an EMBL/GenBank/DDBJ whole genome shotgun (WGS) entry which is preliminary data.</text>
</comment>
<dbReference type="EMBL" id="MYFO01000025">
    <property type="protein sequence ID" value="TFE85509.1"/>
    <property type="molecule type" value="Genomic_DNA"/>
</dbReference>
<dbReference type="RefSeq" id="WP_134755048.1">
    <property type="nucleotide sequence ID" value="NZ_MYFO02000015.1"/>
</dbReference>
<comment type="similarity">
    <text evidence="3 11">Belongs to the class-II pyridoxal-phosphate-dependent aminotransferase family. Histidinol-phosphate aminotransferase subfamily.</text>
</comment>
<feature type="domain" description="Aminotransferase class I/classII large" evidence="12">
    <location>
        <begin position="36"/>
        <end position="362"/>
    </location>
</feature>
<organism evidence="13 14">
    <name type="scientific">Paenibacillus athensensis</name>
    <dbReference type="NCBI Taxonomy" id="1967502"/>
    <lineage>
        <taxon>Bacteria</taxon>
        <taxon>Bacillati</taxon>
        <taxon>Bacillota</taxon>
        <taxon>Bacilli</taxon>
        <taxon>Bacillales</taxon>
        <taxon>Paenibacillaceae</taxon>
        <taxon>Paenibacillus</taxon>
    </lineage>
</organism>
<evidence type="ECO:0000313" key="14">
    <source>
        <dbReference type="Proteomes" id="UP000298246"/>
    </source>
</evidence>
<dbReference type="InterPro" id="IPR050106">
    <property type="entry name" value="HistidinolP_aminotransfase"/>
</dbReference>
<dbReference type="Pfam" id="PF00155">
    <property type="entry name" value="Aminotran_1_2"/>
    <property type="match status" value="1"/>
</dbReference>
<dbReference type="Proteomes" id="UP000298246">
    <property type="component" value="Unassembled WGS sequence"/>
</dbReference>
<evidence type="ECO:0000256" key="3">
    <source>
        <dbReference type="ARBA" id="ARBA00007970"/>
    </source>
</evidence>
<feature type="modified residue" description="N6-(pyridoxal phosphate)lysine" evidence="11">
    <location>
        <position position="229"/>
    </location>
</feature>
<proteinExistence type="inferred from homology"/>
<evidence type="ECO:0000313" key="13">
    <source>
        <dbReference type="EMBL" id="TFE85509.1"/>
    </source>
</evidence>
<reference evidence="13 14" key="1">
    <citation type="submission" date="2017-03" db="EMBL/GenBank/DDBJ databases">
        <title>Isolation of Levoglucosan Utilizing Bacteria.</title>
        <authorList>
            <person name="Arya A.S."/>
        </authorList>
    </citation>
    <scope>NUCLEOTIDE SEQUENCE [LARGE SCALE GENOMIC DNA]</scope>
    <source>
        <strain evidence="13 14">MEC069</strain>
    </source>
</reference>
<dbReference type="GO" id="GO:0004400">
    <property type="term" value="F:histidinol-phosphate transaminase activity"/>
    <property type="evidence" value="ECO:0007669"/>
    <property type="project" value="UniProtKB-UniRule"/>
</dbReference>
<evidence type="ECO:0000256" key="10">
    <source>
        <dbReference type="ARBA" id="ARBA00047481"/>
    </source>
</evidence>
<dbReference type="CDD" id="cd00609">
    <property type="entry name" value="AAT_like"/>
    <property type="match status" value="1"/>
</dbReference>
<evidence type="ECO:0000256" key="7">
    <source>
        <dbReference type="ARBA" id="ARBA00022679"/>
    </source>
</evidence>
<dbReference type="GO" id="GO:0030170">
    <property type="term" value="F:pyridoxal phosphate binding"/>
    <property type="evidence" value="ECO:0007669"/>
    <property type="project" value="InterPro"/>
</dbReference>
<dbReference type="Gene3D" id="3.90.1150.10">
    <property type="entry name" value="Aspartate Aminotransferase, domain 1"/>
    <property type="match status" value="1"/>
</dbReference>
<evidence type="ECO:0000256" key="11">
    <source>
        <dbReference type="HAMAP-Rule" id="MF_01023"/>
    </source>
</evidence>
<accession>A0A4Y8PWI8</accession>
<dbReference type="EC" id="2.6.1.9" evidence="11"/>
<dbReference type="Gene3D" id="3.40.640.10">
    <property type="entry name" value="Type I PLP-dependent aspartate aminotransferase-like (Major domain)"/>
    <property type="match status" value="1"/>
</dbReference>
<evidence type="ECO:0000256" key="5">
    <source>
        <dbReference type="ARBA" id="ARBA00022576"/>
    </source>
</evidence>
<dbReference type="PANTHER" id="PTHR43643">
    <property type="entry name" value="HISTIDINOL-PHOSPHATE AMINOTRANSFERASE 2"/>
    <property type="match status" value="1"/>
</dbReference>
<keyword evidence="6 11" id="KW-0028">Amino-acid biosynthesis</keyword>
<evidence type="ECO:0000256" key="6">
    <source>
        <dbReference type="ARBA" id="ARBA00022605"/>
    </source>
</evidence>
<name>A0A4Y8PWI8_9BACL</name>
<dbReference type="UniPathway" id="UPA00031">
    <property type="reaction ID" value="UER00012"/>
</dbReference>
<protein>
    <recommendedName>
        <fullName evidence="11">Histidinol-phosphate aminotransferase</fullName>
        <ecNumber evidence="11">2.6.1.9</ecNumber>
    </recommendedName>
    <alternativeName>
        <fullName evidence="11">Imidazole acetol-phosphate transaminase</fullName>
    </alternativeName>
</protein>
<evidence type="ECO:0000256" key="4">
    <source>
        <dbReference type="ARBA" id="ARBA00011738"/>
    </source>
</evidence>
<dbReference type="NCBIfam" id="TIGR01141">
    <property type="entry name" value="hisC"/>
    <property type="match status" value="1"/>
</dbReference>
<keyword evidence="8 11" id="KW-0663">Pyridoxal phosphate</keyword>
<dbReference type="InterPro" id="IPR015424">
    <property type="entry name" value="PyrdxlP-dep_Trfase"/>
</dbReference>
<keyword evidence="9 11" id="KW-0368">Histidine biosynthesis</keyword>
<sequence>MKEQISPKPRKTLERIKDYTPGKPIWEVREELGLKQVIKLASNENPLGPAPKALEALERCLGELHRYPDAEAVGLRRALAAKLALEEDQLLIGNGADELIRLISETFLEAGDEIVIPAPTFGEYEFGANLMDAAVVSVPLDDGFGLNAAALLAAVNAKTKLVYLCSPNNPTGTYLPQAELELLLAGLPPRTLLIVDAAYGHYATAADYANGLDFVRRGLPVVVLQTFSKIYGLAGLRIGCAAAPAAVIAAIRKVKEPFNVNALAQAAGAAALDDDAFVEASRRMNDEGRRQLYAGFGQLGVTYTESMSNFVLARLGSDAQKLYERLLGKGIIVRNGGSWGLPEHVRITVGTPEENALLLQALGELLAEAGE</sequence>
<keyword evidence="7 11" id="KW-0808">Transferase</keyword>
<dbReference type="InterPro" id="IPR005861">
    <property type="entry name" value="HisP_aminotrans"/>
</dbReference>
<dbReference type="InterPro" id="IPR015421">
    <property type="entry name" value="PyrdxlP-dep_Trfase_major"/>
</dbReference>
<dbReference type="InterPro" id="IPR015422">
    <property type="entry name" value="PyrdxlP-dep_Trfase_small"/>
</dbReference>
<evidence type="ECO:0000256" key="9">
    <source>
        <dbReference type="ARBA" id="ARBA00023102"/>
    </source>
</evidence>
<evidence type="ECO:0000259" key="12">
    <source>
        <dbReference type="Pfam" id="PF00155"/>
    </source>
</evidence>
<dbReference type="GO" id="GO:0000105">
    <property type="term" value="P:L-histidine biosynthetic process"/>
    <property type="evidence" value="ECO:0007669"/>
    <property type="project" value="UniProtKB-UniRule"/>
</dbReference>
<comment type="catalytic activity">
    <reaction evidence="10 11">
        <text>L-histidinol phosphate + 2-oxoglutarate = 3-(imidazol-4-yl)-2-oxopropyl phosphate + L-glutamate</text>
        <dbReference type="Rhea" id="RHEA:23744"/>
        <dbReference type="ChEBI" id="CHEBI:16810"/>
        <dbReference type="ChEBI" id="CHEBI:29985"/>
        <dbReference type="ChEBI" id="CHEBI:57766"/>
        <dbReference type="ChEBI" id="CHEBI:57980"/>
        <dbReference type="EC" id="2.6.1.9"/>
    </reaction>
</comment>
<keyword evidence="14" id="KW-1185">Reference proteome</keyword>
<evidence type="ECO:0000256" key="1">
    <source>
        <dbReference type="ARBA" id="ARBA00001933"/>
    </source>
</evidence>
<comment type="cofactor">
    <cofactor evidence="1 11">
        <name>pyridoxal 5'-phosphate</name>
        <dbReference type="ChEBI" id="CHEBI:597326"/>
    </cofactor>
</comment>
<evidence type="ECO:0000256" key="2">
    <source>
        <dbReference type="ARBA" id="ARBA00005011"/>
    </source>
</evidence>
<evidence type="ECO:0000256" key="8">
    <source>
        <dbReference type="ARBA" id="ARBA00022898"/>
    </source>
</evidence>
<comment type="subunit">
    <text evidence="4 11">Homodimer.</text>
</comment>
<dbReference type="HAMAP" id="MF_01023">
    <property type="entry name" value="HisC_aminotrans_2"/>
    <property type="match status" value="1"/>
</dbReference>
<dbReference type="PANTHER" id="PTHR43643:SF6">
    <property type="entry name" value="HISTIDINOL-PHOSPHATE AMINOTRANSFERASE"/>
    <property type="match status" value="1"/>
</dbReference>
<dbReference type="OrthoDB" id="9813612at2"/>
<dbReference type="SUPFAM" id="SSF53383">
    <property type="entry name" value="PLP-dependent transferases"/>
    <property type="match status" value="1"/>
</dbReference>
<gene>
    <name evidence="11" type="primary">hisC</name>
    <name evidence="13" type="ORF">B5M42_17315</name>
</gene>